<comment type="similarity">
    <text evidence="2">Belongs to the TFIIA subunit 1 family.</text>
</comment>
<dbReference type="SUPFAM" id="SSF50784">
    <property type="entry name" value="Transcription factor IIA (TFIIA), beta-barrel domain"/>
    <property type="match status" value="1"/>
</dbReference>
<feature type="compositionally biased region" description="Acidic residues" evidence="5">
    <location>
        <begin position="460"/>
        <end position="494"/>
    </location>
</feature>
<dbReference type="SMART" id="SM01371">
    <property type="entry name" value="TFIIA"/>
    <property type="match status" value="1"/>
</dbReference>
<dbReference type="STRING" id="4577.A0A1D6M0J8"/>
<dbReference type="PANTHER" id="PTHR12694:SF8">
    <property type="entry name" value="TRANSCRIPTION INITIATION FACTOR IIA SUBUNIT 1"/>
    <property type="match status" value="1"/>
</dbReference>
<dbReference type="EMBL" id="CM000782">
    <property type="protein sequence ID" value="AQK84832.1"/>
    <property type="molecule type" value="Genomic_DNA"/>
</dbReference>
<evidence type="ECO:0000256" key="1">
    <source>
        <dbReference type="ARBA" id="ARBA00004123"/>
    </source>
</evidence>
<dbReference type="InParanoid" id="A0A1D6M0J8"/>
<name>A0A1D6M0J8_MAIZE</name>
<comment type="subcellular location">
    <subcellularLocation>
        <location evidence="1">Nucleus</location>
    </subcellularLocation>
</comment>
<dbReference type="ExpressionAtlas" id="A0A1D6M0J8">
    <property type="expression patterns" value="baseline and differential"/>
</dbReference>
<reference evidence="6" key="1">
    <citation type="submission" date="2015-12" db="EMBL/GenBank/DDBJ databases">
        <title>Update maize B73 reference genome by single molecule sequencing technologies.</title>
        <authorList>
            <consortium name="Maize Genome Sequencing Project"/>
            <person name="Ware D."/>
        </authorList>
    </citation>
    <scope>NUCLEOTIDE SEQUENCE</scope>
    <source>
        <tissue evidence="6">Seedling</tissue>
    </source>
</reference>
<dbReference type="Gene3D" id="1.10.287.100">
    <property type="match status" value="1"/>
</dbReference>
<dbReference type="InterPro" id="IPR004855">
    <property type="entry name" value="TFIIA_asu/bsu"/>
</dbReference>
<evidence type="ECO:0000256" key="5">
    <source>
        <dbReference type="SAM" id="MobiDB-lite"/>
    </source>
</evidence>
<dbReference type="IntAct" id="A0A1D6M0J8">
    <property type="interactions" value="3"/>
</dbReference>
<feature type="region of interest" description="Disordered" evidence="5">
    <location>
        <begin position="421"/>
        <end position="498"/>
    </location>
</feature>
<gene>
    <name evidence="6" type="ORF">ZEAMMB73_Zm00001d037807</name>
</gene>
<proteinExistence type="inferred from homology"/>
<keyword evidence="3" id="KW-0804">Transcription</keyword>
<dbReference type="SUPFAM" id="SSF47396">
    <property type="entry name" value="Transcription factor IIA (TFIIA), alpha-helical domain"/>
    <property type="match status" value="1"/>
</dbReference>
<dbReference type="InterPro" id="IPR009088">
    <property type="entry name" value="TFIIA_b-brl"/>
</dbReference>
<dbReference type="PANTHER" id="PTHR12694">
    <property type="entry name" value="TRANSCRIPTION INITIATION FACTOR IIA SUBUNIT 1"/>
    <property type="match status" value="1"/>
</dbReference>
<evidence type="ECO:0000313" key="6">
    <source>
        <dbReference type="EMBL" id="AQK84832.1"/>
    </source>
</evidence>
<sequence length="541" mass="59420">MQTYLYSLLNSPSFSSAFASSASLAFLRPSLCSPPAAETLAASAVMASSNVSTVYISVIDDVISKVREDFITYGVGDAVLNELQALWEMKMLHCGAISGNIERTKAAAASAGGTSGTTPPVHDLNVPYEATSEEYATPTADMLFPPTPLQTPIQTPLPGTDTGMYNIPTGPSDYAPSPISDIRNGMTINGADPKAGRPSPYMPPPSPWMNQRPLGVDVNVAYVEGREDPDRGVQPQPLTQDSKIFVMILKLMDFLTMSSGKRKRDEYPGQLPSGSFVPQQDGSADQIVEFVVSKFAHYSHGMPYFNMVFVMCEYKIQLVAIRYLANLGGTRWHSIKEKIGTQSFEEELNLGDVVADNRGEEQHTSIQLVQVLIIDGQRATNPAQKENANQHWSSIINKLETPTKTVTPVIPQCDGIQDDYNDQFFFPGVPTEDYNTPGESAEYRAPTPAVGTPKPRNDAGDDNDDDDDDEEPPLNEDDDDDDDLDDLEEGEDEPNTQHLVLAQFDKVTRTKNRWKCTLKDGIMHLNGRDVLFNKATGEFDF</sequence>
<dbReference type="Gene3D" id="2.30.18.10">
    <property type="entry name" value="Transcription factor IIA (TFIIA), beta-barrel domain"/>
    <property type="match status" value="1"/>
</dbReference>
<dbReference type="CDD" id="cd07976">
    <property type="entry name" value="TFIIA_alpha_beta_like"/>
    <property type="match status" value="2"/>
</dbReference>
<accession>A0A1D6M0J8</accession>
<dbReference type="GO" id="GO:0006367">
    <property type="term" value="P:transcription initiation at RNA polymerase II promoter"/>
    <property type="evidence" value="ECO:0007669"/>
    <property type="project" value="InterPro"/>
</dbReference>
<evidence type="ECO:0000256" key="2">
    <source>
        <dbReference type="ARBA" id="ARBA00010059"/>
    </source>
</evidence>
<dbReference type="FunFam" id="1.10.287.100:FF:000001">
    <property type="entry name" value="Transcription initiation factor IIA subunit"/>
    <property type="match status" value="1"/>
</dbReference>
<dbReference type="FunFam" id="2.30.18.10:FF:000005">
    <property type="entry name" value="transcription initiation factor IIA large subunit"/>
    <property type="match status" value="1"/>
</dbReference>
<keyword evidence="4" id="KW-0539">Nucleus</keyword>
<dbReference type="GO" id="GO:0005672">
    <property type="term" value="C:transcription factor TFIIA complex"/>
    <property type="evidence" value="ECO:0007669"/>
    <property type="project" value="InterPro"/>
</dbReference>
<evidence type="ECO:0000256" key="3">
    <source>
        <dbReference type="ARBA" id="ARBA00023163"/>
    </source>
</evidence>
<evidence type="ECO:0000256" key="4">
    <source>
        <dbReference type="ARBA" id="ARBA00023242"/>
    </source>
</evidence>
<protein>
    <submittedName>
        <fullName evidence="6">Transcription factor IIA alpha/beta subunit</fullName>
    </submittedName>
</protein>
<dbReference type="Pfam" id="PF03153">
    <property type="entry name" value="TFIIA"/>
    <property type="match status" value="2"/>
</dbReference>
<dbReference type="FunCoup" id="A0A1D6M0J8">
    <property type="interactions" value="2741"/>
</dbReference>
<organism evidence="6">
    <name type="scientific">Zea mays</name>
    <name type="common">Maize</name>
    <dbReference type="NCBI Taxonomy" id="4577"/>
    <lineage>
        <taxon>Eukaryota</taxon>
        <taxon>Viridiplantae</taxon>
        <taxon>Streptophyta</taxon>
        <taxon>Embryophyta</taxon>
        <taxon>Tracheophyta</taxon>
        <taxon>Spermatophyta</taxon>
        <taxon>Magnoliopsida</taxon>
        <taxon>Liliopsida</taxon>
        <taxon>Poales</taxon>
        <taxon>Poaceae</taxon>
        <taxon>PACMAD clade</taxon>
        <taxon>Panicoideae</taxon>
        <taxon>Andropogonodae</taxon>
        <taxon>Andropogoneae</taxon>
        <taxon>Tripsacinae</taxon>
        <taxon>Zea</taxon>
    </lineage>
</organism>
<dbReference type="AlphaFoldDB" id="A0A1D6M0J8"/>
<dbReference type="SMR" id="A0A1D6M0J8"/>